<dbReference type="GO" id="GO:0008780">
    <property type="term" value="F:acyl-[acyl-carrier-protein]-UDP-N-acetylglucosamine O-acyltransferase activity"/>
    <property type="evidence" value="ECO:0007669"/>
    <property type="project" value="UniProtKB-UniRule"/>
</dbReference>
<dbReference type="HAMAP" id="MF_00387">
    <property type="entry name" value="LpxA"/>
    <property type="match status" value="1"/>
</dbReference>
<dbReference type="CDD" id="cd03351">
    <property type="entry name" value="LbH_UDP-GlcNAc_AT"/>
    <property type="match status" value="1"/>
</dbReference>
<dbReference type="GO" id="GO:0009245">
    <property type="term" value="P:lipid A biosynthetic process"/>
    <property type="evidence" value="ECO:0007669"/>
    <property type="project" value="UniProtKB-UniRule"/>
</dbReference>
<evidence type="ECO:0000256" key="2">
    <source>
        <dbReference type="ARBA" id="ARBA00022556"/>
    </source>
</evidence>
<keyword evidence="3 7" id="KW-0808">Transferase</keyword>
<keyword evidence="6 7" id="KW-0012">Acyltransferase</keyword>
<keyword evidence="5 7" id="KW-0443">Lipid metabolism</keyword>
<gene>
    <name evidence="7" type="primary">lpxA</name>
    <name evidence="9" type="ORF">VL15_22515</name>
</gene>
<dbReference type="GO" id="GO:0016020">
    <property type="term" value="C:membrane"/>
    <property type="evidence" value="ECO:0007669"/>
    <property type="project" value="GOC"/>
</dbReference>
<dbReference type="InterPro" id="IPR010137">
    <property type="entry name" value="Lipid_A_LpxA"/>
</dbReference>
<evidence type="ECO:0000256" key="1">
    <source>
        <dbReference type="ARBA" id="ARBA00022516"/>
    </source>
</evidence>
<dbReference type="Gene3D" id="2.160.10.10">
    <property type="entry name" value="Hexapeptide repeat proteins"/>
    <property type="match status" value="1"/>
</dbReference>
<dbReference type="AlphaFoldDB" id="A0A0J5WQA4"/>
<comment type="subunit">
    <text evidence="7">Homotrimer.</text>
</comment>
<dbReference type="Pfam" id="PF13720">
    <property type="entry name" value="Acetyltransf_11"/>
    <property type="match status" value="1"/>
</dbReference>
<comment type="subcellular location">
    <subcellularLocation>
        <location evidence="7">Cytoplasm</location>
    </subcellularLocation>
</comment>
<comment type="pathway">
    <text evidence="7">Glycolipid biosynthesis; lipid IV(A) biosynthesis; lipid IV(A) from (3R)-3-hydroxytetradecanoyl-[acyl-carrier-protein] and UDP-N-acetyl-alpha-D-glucosamine: step 1/6.</text>
</comment>
<feature type="domain" description="UDP N-acetylglucosamine O-acyltransferase C-terminal" evidence="8">
    <location>
        <begin position="176"/>
        <end position="261"/>
    </location>
</feature>
<dbReference type="InterPro" id="IPR029098">
    <property type="entry name" value="Acetyltransf_C"/>
</dbReference>
<dbReference type="InterPro" id="IPR001451">
    <property type="entry name" value="Hexapep"/>
</dbReference>
<dbReference type="InterPro" id="IPR011004">
    <property type="entry name" value="Trimer_LpxA-like_sf"/>
</dbReference>
<protein>
    <recommendedName>
        <fullName evidence="7">Acyl-[acyl-carrier-protein]--UDP-N-acetylglucosamine O-acyltransferase</fullName>
        <shortName evidence="7">UDP-N-acetylglucosamine acyltransferase</shortName>
        <ecNumber evidence="7">2.3.1.129</ecNumber>
    </recommendedName>
</protein>
<evidence type="ECO:0000256" key="4">
    <source>
        <dbReference type="ARBA" id="ARBA00022737"/>
    </source>
</evidence>
<dbReference type="PANTHER" id="PTHR43480">
    <property type="entry name" value="ACYL-[ACYL-CARRIER-PROTEIN]--UDP-N-ACETYLGLUCOSAMINE O-ACYLTRANSFERASE"/>
    <property type="match status" value="1"/>
</dbReference>
<dbReference type="SUPFAM" id="SSF51161">
    <property type="entry name" value="Trimeric LpxA-like enzymes"/>
    <property type="match status" value="1"/>
</dbReference>
<dbReference type="NCBIfam" id="TIGR01852">
    <property type="entry name" value="lipid_A_lpxA"/>
    <property type="match status" value="1"/>
</dbReference>
<evidence type="ECO:0000313" key="9">
    <source>
        <dbReference type="EMBL" id="KML53978.1"/>
    </source>
</evidence>
<organism evidence="9 10">
    <name type="scientific">Burkholderia cepacia</name>
    <name type="common">Pseudomonas cepacia</name>
    <dbReference type="NCBI Taxonomy" id="292"/>
    <lineage>
        <taxon>Bacteria</taxon>
        <taxon>Pseudomonadati</taxon>
        <taxon>Pseudomonadota</taxon>
        <taxon>Betaproteobacteria</taxon>
        <taxon>Burkholderiales</taxon>
        <taxon>Burkholderiaceae</taxon>
        <taxon>Burkholderia</taxon>
        <taxon>Burkholderia cepacia complex</taxon>
    </lineage>
</organism>
<dbReference type="EC" id="2.3.1.129" evidence="7"/>
<evidence type="ECO:0000256" key="6">
    <source>
        <dbReference type="ARBA" id="ARBA00023315"/>
    </source>
</evidence>
<dbReference type="PANTHER" id="PTHR43480:SF1">
    <property type="entry name" value="ACYL-[ACYL-CARRIER-PROTEIN]--UDP-N-ACETYLGLUCOSAMINE O-ACYLTRANSFERASE, MITOCHONDRIAL-RELATED"/>
    <property type="match status" value="1"/>
</dbReference>
<name>A0A0J5WQA4_BURCE</name>
<reference evidence="9 10" key="1">
    <citation type="submission" date="2015-05" db="EMBL/GenBank/DDBJ databases">
        <title>Draft genome of Burkholderia cepacia LK29.</title>
        <authorList>
            <person name="Chan X.Y."/>
        </authorList>
    </citation>
    <scope>NUCLEOTIDE SEQUENCE [LARGE SCALE GENOMIC DNA]</scope>
    <source>
        <strain evidence="9 10">LK29</strain>
    </source>
</reference>
<comment type="catalytic activity">
    <reaction evidence="7">
        <text>a (3R)-hydroxyacyl-[ACP] + UDP-N-acetyl-alpha-D-glucosamine = a UDP-3-O-[(3R)-3-hydroxyacyl]-N-acetyl-alpha-D-glucosamine + holo-[ACP]</text>
        <dbReference type="Rhea" id="RHEA:67812"/>
        <dbReference type="Rhea" id="RHEA-COMP:9685"/>
        <dbReference type="Rhea" id="RHEA-COMP:9945"/>
        <dbReference type="ChEBI" id="CHEBI:57705"/>
        <dbReference type="ChEBI" id="CHEBI:64479"/>
        <dbReference type="ChEBI" id="CHEBI:78827"/>
        <dbReference type="ChEBI" id="CHEBI:173225"/>
        <dbReference type="EC" id="2.3.1.129"/>
    </reaction>
</comment>
<dbReference type="GO" id="GO:0005737">
    <property type="term" value="C:cytoplasm"/>
    <property type="evidence" value="ECO:0007669"/>
    <property type="project" value="UniProtKB-SubCell"/>
</dbReference>
<comment type="caution">
    <text evidence="9">The sequence shown here is derived from an EMBL/GenBank/DDBJ whole genome shotgun (WGS) entry which is preliminary data.</text>
</comment>
<dbReference type="Gene3D" id="1.20.1180.10">
    <property type="entry name" value="Udp N-acetylglucosamine O-acyltransferase, C-terminal domain"/>
    <property type="match status" value="1"/>
</dbReference>
<dbReference type="UniPathway" id="UPA00359">
    <property type="reaction ID" value="UER00477"/>
</dbReference>
<keyword evidence="2 7" id="KW-0441">Lipid A biosynthesis</keyword>
<dbReference type="NCBIfam" id="NF003657">
    <property type="entry name" value="PRK05289.1"/>
    <property type="match status" value="1"/>
</dbReference>
<evidence type="ECO:0000256" key="3">
    <source>
        <dbReference type="ARBA" id="ARBA00022679"/>
    </source>
</evidence>
<keyword evidence="1 7" id="KW-0444">Lipid biosynthesis</keyword>
<comment type="function">
    <text evidence="7">Involved in the biosynthesis of lipid A, a phosphorylated glycolipid that anchors the lipopolysaccharide to the outer membrane of the cell.</text>
</comment>
<dbReference type="Pfam" id="PF00132">
    <property type="entry name" value="Hexapep"/>
    <property type="match status" value="2"/>
</dbReference>
<evidence type="ECO:0000259" key="8">
    <source>
        <dbReference type="Pfam" id="PF13720"/>
    </source>
</evidence>
<dbReference type="EMBL" id="LDWR01000041">
    <property type="protein sequence ID" value="KML53978.1"/>
    <property type="molecule type" value="Genomic_DNA"/>
</dbReference>
<evidence type="ECO:0000256" key="7">
    <source>
        <dbReference type="HAMAP-Rule" id="MF_00387"/>
    </source>
</evidence>
<dbReference type="InterPro" id="IPR037157">
    <property type="entry name" value="Acetyltransf_C_sf"/>
</dbReference>
<evidence type="ECO:0000313" key="10">
    <source>
        <dbReference type="Proteomes" id="UP000036338"/>
    </source>
</evidence>
<accession>A0A0J5WQA4</accession>
<dbReference type="Proteomes" id="UP000036338">
    <property type="component" value="Unassembled WGS sequence"/>
</dbReference>
<proteinExistence type="inferred from homology"/>
<keyword evidence="7" id="KW-0963">Cytoplasm</keyword>
<dbReference type="PATRIC" id="fig|292.27.peg.4826"/>
<keyword evidence="4 7" id="KW-0677">Repeat</keyword>
<comment type="similarity">
    <text evidence="7">Belongs to the transferase hexapeptide repeat family. LpxA subfamily.</text>
</comment>
<sequence>MTRIHPTAIVEPGAQIDESVEIGPYAIVGPHVTIGARTTIGSHSVIEGHTTLGEDNRIGHYASVGGRPQDMKYKDEPTKLVIGNRNTIREFTTIHTGTVQDVGVTTLGDDNWIMAYVHIGHDCRVGNHVILSSNAQMAGHVEIGDFAIVGGMSGVHQFVRIGAHSMLGGASALVQDIPPFVIAAGNKAEPHGINVEGLRRRGFSADAISALRSAYRLLYKNGLSFEEAKVQLRELAEAGGEGDAPVKALVEFVDASQRGIIR</sequence>
<evidence type="ECO:0000256" key="5">
    <source>
        <dbReference type="ARBA" id="ARBA00023098"/>
    </source>
</evidence>
<dbReference type="RefSeq" id="WP_048248613.1">
    <property type="nucleotide sequence ID" value="NZ_LDWR01000041.1"/>
</dbReference>
<dbReference type="PIRSF" id="PIRSF000456">
    <property type="entry name" value="UDP-GlcNAc_acltr"/>
    <property type="match status" value="1"/>
</dbReference>